<keyword evidence="2" id="KW-1003">Cell membrane</keyword>
<dbReference type="PANTHER" id="PTHR30213">
    <property type="entry name" value="INNER MEMBRANE PROTEIN YHJD"/>
    <property type="match status" value="1"/>
</dbReference>
<name>A0A917CXT7_9NOCA</name>
<evidence type="ECO:0000256" key="4">
    <source>
        <dbReference type="ARBA" id="ARBA00022989"/>
    </source>
</evidence>
<evidence type="ECO:0000313" key="7">
    <source>
        <dbReference type="EMBL" id="GGG03582.1"/>
    </source>
</evidence>
<dbReference type="InterPro" id="IPR017039">
    <property type="entry name" value="Virul_fac_BrkB"/>
</dbReference>
<dbReference type="Proteomes" id="UP000654257">
    <property type="component" value="Unassembled WGS sequence"/>
</dbReference>
<dbReference type="Pfam" id="PF03631">
    <property type="entry name" value="Virul_fac_BrkB"/>
    <property type="match status" value="1"/>
</dbReference>
<feature type="transmembrane region" description="Helical" evidence="6">
    <location>
        <begin position="27"/>
        <end position="52"/>
    </location>
</feature>
<dbReference type="RefSeq" id="WP_188544388.1">
    <property type="nucleotide sequence ID" value="NZ_BMCU01000002.1"/>
</dbReference>
<evidence type="ECO:0000256" key="1">
    <source>
        <dbReference type="ARBA" id="ARBA00004651"/>
    </source>
</evidence>
<dbReference type="EMBL" id="BMCU01000002">
    <property type="protein sequence ID" value="GGG03582.1"/>
    <property type="molecule type" value="Genomic_DNA"/>
</dbReference>
<organism evidence="7 8">
    <name type="scientific">Rhodococcoides trifolii</name>
    <dbReference type="NCBI Taxonomy" id="908250"/>
    <lineage>
        <taxon>Bacteria</taxon>
        <taxon>Bacillati</taxon>
        <taxon>Actinomycetota</taxon>
        <taxon>Actinomycetes</taxon>
        <taxon>Mycobacteriales</taxon>
        <taxon>Nocardiaceae</taxon>
        <taxon>Rhodococcoides</taxon>
    </lineage>
</organism>
<comment type="caution">
    <text evidence="7">The sequence shown here is derived from an EMBL/GenBank/DDBJ whole genome shotgun (WGS) entry which is preliminary data.</text>
</comment>
<reference evidence="7" key="1">
    <citation type="journal article" date="2014" name="Int. J. Syst. Evol. Microbiol.">
        <title>Complete genome sequence of Corynebacterium casei LMG S-19264T (=DSM 44701T), isolated from a smear-ripened cheese.</title>
        <authorList>
            <consortium name="US DOE Joint Genome Institute (JGI-PGF)"/>
            <person name="Walter F."/>
            <person name="Albersmeier A."/>
            <person name="Kalinowski J."/>
            <person name="Ruckert C."/>
        </authorList>
    </citation>
    <scope>NUCLEOTIDE SEQUENCE</scope>
    <source>
        <strain evidence="7">CCM 7905</strain>
    </source>
</reference>
<evidence type="ECO:0000313" key="8">
    <source>
        <dbReference type="Proteomes" id="UP000654257"/>
    </source>
</evidence>
<keyword evidence="3 6" id="KW-0812">Transmembrane</keyword>
<comment type="subcellular location">
    <subcellularLocation>
        <location evidence="1">Cell membrane</location>
        <topology evidence="1">Multi-pass membrane protein</topology>
    </subcellularLocation>
</comment>
<feature type="transmembrane region" description="Helical" evidence="6">
    <location>
        <begin position="203"/>
        <end position="228"/>
    </location>
</feature>
<keyword evidence="4 6" id="KW-1133">Transmembrane helix</keyword>
<proteinExistence type="predicted"/>
<feature type="transmembrane region" description="Helical" evidence="6">
    <location>
        <begin position="240"/>
        <end position="265"/>
    </location>
</feature>
<evidence type="ECO:0000256" key="6">
    <source>
        <dbReference type="SAM" id="Phobius"/>
    </source>
</evidence>
<sequence>MNSARTTLSHLTRFATRVRGRMFSTDLALLSAGLTFYSAIAVVPLLLLGFWACALVTSKEHVITLATDVSQLIPNGMGAQPLVVDVAEAGANLGLLGALVCIFPATYYGEGFRRVLLRYTRVTETRIGYRGRIASLPVLVLSPVFLYVLLEAGAWMWSTTGSGSVPAVAFRVWFGLVVLWLVLAIPIGWVYRVVSPVQPSWRSVVIGALTTSSMVAGFLQGFVLFLWIPYDLGRPFGGLTVVGAVIAVGFWLWLLHAVVLAGWAFTLQLSTTRAGGPASPDPDGRQPETA</sequence>
<feature type="transmembrane region" description="Helical" evidence="6">
    <location>
        <begin position="129"/>
        <end position="150"/>
    </location>
</feature>
<dbReference type="AlphaFoldDB" id="A0A917CXT7"/>
<evidence type="ECO:0000256" key="3">
    <source>
        <dbReference type="ARBA" id="ARBA00022692"/>
    </source>
</evidence>
<gene>
    <name evidence="7" type="ORF">GCM10007304_17120</name>
</gene>
<accession>A0A917CXT7</accession>
<feature type="transmembrane region" description="Helical" evidence="6">
    <location>
        <begin position="170"/>
        <end position="191"/>
    </location>
</feature>
<keyword evidence="5 6" id="KW-0472">Membrane</keyword>
<evidence type="ECO:0000256" key="5">
    <source>
        <dbReference type="ARBA" id="ARBA00023136"/>
    </source>
</evidence>
<feature type="transmembrane region" description="Helical" evidence="6">
    <location>
        <begin position="89"/>
        <end position="108"/>
    </location>
</feature>
<dbReference type="PANTHER" id="PTHR30213:SF0">
    <property type="entry name" value="UPF0761 MEMBRANE PROTEIN YIHY"/>
    <property type="match status" value="1"/>
</dbReference>
<evidence type="ECO:0000256" key="2">
    <source>
        <dbReference type="ARBA" id="ARBA00022475"/>
    </source>
</evidence>
<dbReference type="GO" id="GO:0005886">
    <property type="term" value="C:plasma membrane"/>
    <property type="evidence" value="ECO:0007669"/>
    <property type="project" value="UniProtKB-SubCell"/>
</dbReference>
<reference evidence="7" key="2">
    <citation type="submission" date="2020-09" db="EMBL/GenBank/DDBJ databases">
        <authorList>
            <person name="Sun Q."/>
            <person name="Sedlacek I."/>
        </authorList>
    </citation>
    <scope>NUCLEOTIDE SEQUENCE</scope>
    <source>
        <strain evidence="7">CCM 7905</strain>
    </source>
</reference>
<keyword evidence="8" id="KW-1185">Reference proteome</keyword>
<protein>
    <submittedName>
        <fullName evidence="7">Uncharacterized protein</fullName>
    </submittedName>
</protein>